<dbReference type="PANTHER" id="PTHR15561">
    <property type="entry name" value="CALCITONIN GENE-RELATED PEPTIDE-RECEPTOR COMPONENT PROTEIN"/>
    <property type="match status" value="1"/>
</dbReference>
<proteinExistence type="inferred from homology"/>
<dbReference type="GeneID" id="91088414"/>
<evidence type="ECO:0000256" key="6">
    <source>
        <dbReference type="ARBA" id="ARBA00023242"/>
    </source>
</evidence>
<dbReference type="Gene3D" id="1.20.1250.40">
    <property type="match status" value="1"/>
</dbReference>
<comment type="subcellular location">
    <subcellularLocation>
        <location evidence="1">Nucleus</location>
    </subcellularLocation>
</comment>
<dbReference type="AlphaFoldDB" id="A0A1E3I5M9"/>
<dbReference type="InterPro" id="IPR010997">
    <property type="entry name" value="HRDC-like_sf"/>
</dbReference>
<reference evidence="7" key="3">
    <citation type="submission" date="2024-01" db="EMBL/GenBank/DDBJ databases">
        <authorList>
            <person name="Coelho M.A."/>
            <person name="David-Palma M."/>
            <person name="Shea T."/>
            <person name="Sun S."/>
            <person name="Cuomo C.A."/>
            <person name="Heitman J."/>
        </authorList>
    </citation>
    <scope>NUCLEOTIDE SEQUENCE</scope>
    <source>
        <strain evidence="7">CBS 7841</strain>
    </source>
</reference>
<dbReference type="SUPFAM" id="SSF47819">
    <property type="entry name" value="HRDC-like"/>
    <property type="match status" value="1"/>
</dbReference>
<dbReference type="KEGG" id="cdep:91088414"/>
<dbReference type="InterPro" id="IPR005574">
    <property type="entry name" value="Rpb4/RPC9"/>
</dbReference>
<reference evidence="7" key="1">
    <citation type="submission" date="2016-06" db="EMBL/GenBank/DDBJ databases">
        <authorList>
            <person name="Cuomo C."/>
            <person name="Litvintseva A."/>
            <person name="Heitman J."/>
            <person name="Chen Y."/>
            <person name="Sun S."/>
            <person name="Springer D."/>
            <person name="Dromer F."/>
            <person name="Young S."/>
            <person name="Zeng Q."/>
            <person name="Chapman S."/>
            <person name="Gujja S."/>
            <person name="Saif S."/>
            <person name="Birren B."/>
        </authorList>
    </citation>
    <scope>NUCLEOTIDE SEQUENCE</scope>
    <source>
        <strain evidence="7">CBS 7841</strain>
    </source>
</reference>
<keyword evidence="6" id="KW-0539">Nucleus</keyword>
<dbReference type="VEuPathDB" id="FungiDB:L203_05206"/>
<dbReference type="InterPro" id="IPR038846">
    <property type="entry name" value="RPC9"/>
</dbReference>
<dbReference type="RefSeq" id="XP_066069689.1">
    <property type="nucleotide sequence ID" value="XM_066213592.1"/>
</dbReference>
<evidence type="ECO:0000256" key="5">
    <source>
        <dbReference type="ARBA" id="ARBA00023163"/>
    </source>
</evidence>
<dbReference type="Proteomes" id="UP000094043">
    <property type="component" value="Chromosome 5"/>
</dbReference>
<keyword evidence="4" id="KW-0240">DNA-directed RNA polymerase</keyword>
<evidence type="ECO:0000313" key="7">
    <source>
        <dbReference type="EMBL" id="WVN88989.1"/>
    </source>
</evidence>
<dbReference type="GO" id="GO:0000166">
    <property type="term" value="F:nucleotide binding"/>
    <property type="evidence" value="ECO:0007669"/>
    <property type="project" value="InterPro"/>
</dbReference>
<dbReference type="Pfam" id="PF03874">
    <property type="entry name" value="RNA_pol_Rpb4"/>
    <property type="match status" value="1"/>
</dbReference>
<sequence length="248" mass="27811">MLATKFLQISNTAPQHLSNREVLNHFLSLKQDNDSLSQSINLKKSRDKALAKRLYPLEKDRDDKNEDDLSLLDPLSAGQEKELQTADRRGLSDELVWIQDEVIKYLCSDLVPTARQTIDGVAKLANELQDHQLTKAEVLQLVNLAPGEPVTLYSIIEEADTRFYPNPAEKLDAIGNQIYETLLPAPPAELLPYISEPGNAASETVAYEAGYVNEDVEMEEMAMMQDQEYVFETGKEVGVDEEQDGDLD</sequence>
<dbReference type="PANTHER" id="PTHR15561:SF0">
    <property type="entry name" value="DNA-DIRECTED RNA POLYMERASE III SUBUNIT RPC9"/>
    <property type="match status" value="1"/>
</dbReference>
<dbReference type="SMART" id="SM00657">
    <property type="entry name" value="RPOL4c"/>
    <property type="match status" value="1"/>
</dbReference>
<evidence type="ECO:0000256" key="3">
    <source>
        <dbReference type="ARBA" id="ARBA00016672"/>
    </source>
</evidence>
<dbReference type="EMBL" id="CP143788">
    <property type="protein sequence ID" value="WVN88989.1"/>
    <property type="molecule type" value="Genomic_DNA"/>
</dbReference>
<evidence type="ECO:0000256" key="1">
    <source>
        <dbReference type="ARBA" id="ARBA00004123"/>
    </source>
</evidence>
<reference evidence="7" key="2">
    <citation type="journal article" date="2022" name="Elife">
        <title>Obligate sexual reproduction of a homothallic fungus closely related to the Cryptococcus pathogenic species complex.</title>
        <authorList>
            <person name="Passer A.R."/>
            <person name="Clancey S.A."/>
            <person name="Shea T."/>
            <person name="David-Palma M."/>
            <person name="Averette A.F."/>
            <person name="Boekhout T."/>
            <person name="Porcel B.M."/>
            <person name="Nowrousian M."/>
            <person name="Cuomo C.A."/>
            <person name="Sun S."/>
            <person name="Heitman J."/>
            <person name="Coelho M.A."/>
        </authorList>
    </citation>
    <scope>NUCLEOTIDE SEQUENCE</scope>
    <source>
        <strain evidence="7">CBS 7841</strain>
    </source>
</reference>
<evidence type="ECO:0000313" key="8">
    <source>
        <dbReference type="Proteomes" id="UP000094043"/>
    </source>
</evidence>
<dbReference type="InterPro" id="IPR038324">
    <property type="entry name" value="Rpb4/RPC9_sf"/>
</dbReference>
<gene>
    <name evidence="7" type="ORF">L203_104204</name>
</gene>
<dbReference type="GO" id="GO:0006384">
    <property type="term" value="P:transcription initiation at RNA polymerase III promoter"/>
    <property type="evidence" value="ECO:0007669"/>
    <property type="project" value="InterPro"/>
</dbReference>
<accession>A0A1E3I5M9</accession>
<name>A0A1E3I5M9_9TREE</name>
<evidence type="ECO:0000256" key="4">
    <source>
        <dbReference type="ARBA" id="ARBA00022478"/>
    </source>
</evidence>
<comment type="similarity">
    <text evidence="2">Belongs to the eukaryotic RPC9 RNA polymerase subunit family.</text>
</comment>
<keyword evidence="5" id="KW-0804">Transcription</keyword>
<protein>
    <recommendedName>
        <fullName evidence="3">DNA-directed RNA polymerase III subunit RPC9</fullName>
    </recommendedName>
</protein>
<dbReference type="InterPro" id="IPR006590">
    <property type="entry name" value="RNA_pol_Rpb4/RPC9_core"/>
</dbReference>
<dbReference type="GO" id="GO:0005666">
    <property type="term" value="C:RNA polymerase III complex"/>
    <property type="evidence" value="ECO:0007669"/>
    <property type="project" value="InterPro"/>
</dbReference>
<dbReference type="OrthoDB" id="1746530at2759"/>
<keyword evidence="8" id="KW-1185">Reference proteome</keyword>
<evidence type="ECO:0000256" key="2">
    <source>
        <dbReference type="ARBA" id="ARBA00006898"/>
    </source>
</evidence>
<organism evidence="7 8">
    <name type="scientific">Cryptococcus depauperatus CBS 7841</name>
    <dbReference type="NCBI Taxonomy" id="1295531"/>
    <lineage>
        <taxon>Eukaryota</taxon>
        <taxon>Fungi</taxon>
        <taxon>Dikarya</taxon>
        <taxon>Basidiomycota</taxon>
        <taxon>Agaricomycotina</taxon>
        <taxon>Tremellomycetes</taxon>
        <taxon>Tremellales</taxon>
        <taxon>Cryptococcaceae</taxon>
        <taxon>Cryptococcus</taxon>
    </lineage>
</organism>